<organism evidence="3 4">
    <name type="scientific">Folsomia candida</name>
    <name type="common">Springtail</name>
    <dbReference type="NCBI Taxonomy" id="158441"/>
    <lineage>
        <taxon>Eukaryota</taxon>
        <taxon>Metazoa</taxon>
        <taxon>Ecdysozoa</taxon>
        <taxon>Arthropoda</taxon>
        <taxon>Hexapoda</taxon>
        <taxon>Collembola</taxon>
        <taxon>Entomobryomorpha</taxon>
        <taxon>Isotomoidea</taxon>
        <taxon>Isotomidae</taxon>
        <taxon>Proisotominae</taxon>
        <taxon>Folsomia</taxon>
    </lineage>
</organism>
<feature type="region of interest" description="Disordered" evidence="1">
    <location>
        <begin position="1289"/>
        <end position="1312"/>
    </location>
</feature>
<feature type="region of interest" description="Disordered" evidence="1">
    <location>
        <begin position="697"/>
        <end position="732"/>
    </location>
</feature>
<feature type="region of interest" description="Disordered" evidence="1">
    <location>
        <begin position="327"/>
        <end position="362"/>
    </location>
</feature>
<accession>A0A226ESH0</accession>
<feature type="compositionally biased region" description="Basic and acidic residues" evidence="1">
    <location>
        <begin position="327"/>
        <end position="347"/>
    </location>
</feature>
<comment type="caution">
    <text evidence="3">The sequence shown here is derived from an EMBL/GenBank/DDBJ whole genome shotgun (WGS) entry which is preliminary data.</text>
</comment>
<feature type="compositionally biased region" description="Polar residues" evidence="1">
    <location>
        <begin position="703"/>
        <end position="732"/>
    </location>
</feature>
<feature type="transmembrane region" description="Helical" evidence="2">
    <location>
        <begin position="1101"/>
        <end position="1120"/>
    </location>
</feature>
<dbReference type="PANTHER" id="PTHR11360:SF293">
    <property type="entry name" value="HERMES, ISOFORM A"/>
    <property type="match status" value="1"/>
</dbReference>
<sequence>MLEKKGISGSGVHCSSSTSSESDVLLQIPPLSLHHHHNHGLQELPEEGELDIGKLTLPSSGSGGGGDVPDEVDTKNNLQRKSKGSSIHSSDEIINEEEHLTISDNDIPIIPGMICNSVTANTSDADFDSAFEDSLYSGSSDDKNKNKSGENSGGFAVGGAAMSSSSILKSNTKSRRKPSNAGVGIKPIEHQPPQSSGTYCKGISELGGEGDEEGGGGKRESSPEEVQPQQYSISPLCGKTTNQGDDEMYGNYLHLDDYLDNHHHQLHEPELTLFEMEVSPANHPQLEVMPALHGNDIISSHHKVQPDEYEEDDCFSKYGPNIARRCSDSKGHKNRRVHYDDMDDGKRTTRGHGYSDEDEISEHDVGDEAGQGLLDTILLAPPLDMEVQLSPVGSLSDDMNLNVTSENLQTADPKCPPQFRGDEGLIIKPRTSGPTAPLRFNQPGKQNGESTVQPGVIFCGTPASSFVSNSSPTSPGDGNNAISLIPDADRSSEDYNVVYVVPDGGWGWMVLFGSILVNILIPGTVKSFGILFVEFLEVFDATPAAALWIPALSYWLYSSMGPFAGALATKYSHRSITIVGGLLASFGLMISYFATSIPYLYVSYGLIGGLGAGLAYPIGVFMVGQYFEKRRGLANGLCTSGSALGSVLIPPLLRVLLSEYGYRGAILIMGAILLNVCIGAMFYEPVSKHMKRTLVPRDKSIPKSPQEQVDQSNQAQIESKPSQQLHQRQVSSPIARTVQAPAREIAASMPIAIPMPQLMSDFRDMTNRRGSGNGRKATFQIGQEDESWSYQSNEVASPLAARLVKEEHPCAGTNSPNKWTFYNTGIRVRGHLPGTGPSNDSNPELETLIHSNSSGTIVVPPPTSTPAGGGAAPNLSGIGASRGQSRLNLTAIPEDDDTASETTSRQMDWTYYSALPAAKQRLLRLSVSGGTQLMASSSGGTTSVGGGSHSAHPSSIALVNQGGTGLTRTLSVASNVSNSSFHYMSTIHHGSLLTAMQFDKNIPEFASTLTLKSVRHSCCPRLSTLKGFIRKLTCGFWPKSQDEHDSNQGIMTRPGDAADVEHDSPLKMKPKRSERIKKFIDFSLLKDGMYLIMLMSNSTTAVGYTNFIVLLPSYALALGFDKSQAASLLSIVAALDFIGRIGGAALSDLQFVSRKWYYIIGLFFSGIALAFLPCARTYTSLVAMCACFGLASGTYIGVTAVILADELGAEKLGSSYGISLFLNGLLQLIGPPLCGAVYQHTGKLEPILTGLGITLIMGSLMWIFAPFIERNRARKEQLRLQMEERVGESAPAQAVQNQNVSTINTRSETSLV</sequence>
<feature type="transmembrane region" description="Helical" evidence="2">
    <location>
        <begin position="601"/>
        <end position="621"/>
    </location>
</feature>
<feature type="transmembrane region" description="Helical" evidence="2">
    <location>
        <begin position="1181"/>
        <end position="1204"/>
    </location>
</feature>
<dbReference type="Gene3D" id="1.20.1250.20">
    <property type="entry name" value="MFS general substrate transporter like domains"/>
    <property type="match status" value="2"/>
</dbReference>
<dbReference type="PANTHER" id="PTHR11360">
    <property type="entry name" value="MONOCARBOXYLATE TRANSPORTER"/>
    <property type="match status" value="1"/>
</dbReference>
<dbReference type="InterPro" id="IPR011701">
    <property type="entry name" value="MFS"/>
</dbReference>
<keyword evidence="2" id="KW-0812">Transmembrane</keyword>
<feature type="transmembrane region" description="Helical" evidence="2">
    <location>
        <begin position="545"/>
        <end position="568"/>
    </location>
</feature>
<evidence type="ECO:0000256" key="1">
    <source>
        <dbReference type="SAM" id="MobiDB-lite"/>
    </source>
</evidence>
<protein>
    <submittedName>
        <fullName evidence="3">Monocarboxylate transporter 14</fullName>
    </submittedName>
</protein>
<feature type="region of interest" description="Disordered" evidence="1">
    <location>
        <begin position="1"/>
        <end position="23"/>
    </location>
</feature>
<evidence type="ECO:0000313" key="4">
    <source>
        <dbReference type="Proteomes" id="UP000198287"/>
    </source>
</evidence>
<feature type="transmembrane region" description="Helical" evidence="2">
    <location>
        <begin position="1156"/>
        <end position="1175"/>
    </location>
</feature>
<feature type="transmembrane region" description="Helical" evidence="2">
    <location>
        <begin position="1247"/>
        <end position="1268"/>
    </location>
</feature>
<name>A0A226ESH0_FOLCA</name>
<dbReference type="InterPro" id="IPR036259">
    <property type="entry name" value="MFS_trans_sf"/>
</dbReference>
<feature type="compositionally biased region" description="Polar residues" evidence="1">
    <location>
        <begin position="227"/>
        <end position="243"/>
    </location>
</feature>
<dbReference type="FunFam" id="1.20.1250.20:FF:000320">
    <property type="entry name" value="Monocarboxylate transporter"/>
    <property type="match status" value="1"/>
</dbReference>
<feature type="region of interest" description="Disordered" evidence="1">
    <location>
        <begin position="136"/>
        <end position="243"/>
    </location>
</feature>
<keyword evidence="4" id="KW-1185">Reference proteome</keyword>
<dbReference type="OrthoDB" id="6499973at2759"/>
<dbReference type="InterPro" id="IPR050327">
    <property type="entry name" value="Proton-linked_MCT"/>
</dbReference>
<feature type="transmembrane region" description="Helical" evidence="2">
    <location>
        <begin position="506"/>
        <end position="525"/>
    </location>
</feature>
<evidence type="ECO:0000313" key="3">
    <source>
        <dbReference type="EMBL" id="OXA60014.1"/>
    </source>
</evidence>
<feature type="compositionally biased region" description="Polar residues" evidence="1">
    <location>
        <begin position="1294"/>
        <end position="1312"/>
    </location>
</feature>
<dbReference type="GO" id="GO:0008028">
    <property type="term" value="F:monocarboxylic acid transmembrane transporter activity"/>
    <property type="evidence" value="ECO:0007669"/>
    <property type="project" value="TreeGrafter"/>
</dbReference>
<feature type="region of interest" description="Disordered" evidence="1">
    <location>
        <begin position="53"/>
        <end position="94"/>
    </location>
</feature>
<dbReference type="SUPFAM" id="SSF103473">
    <property type="entry name" value="MFS general substrate transporter"/>
    <property type="match status" value="2"/>
</dbReference>
<dbReference type="Proteomes" id="UP000198287">
    <property type="component" value="Unassembled WGS sequence"/>
</dbReference>
<dbReference type="EMBL" id="LNIX01000002">
    <property type="protein sequence ID" value="OXA60014.1"/>
    <property type="molecule type" value="Genomic_DNA"/>
</dbReference>
<feature type="compositionally biased region" description="Low complexity" evidence="1">
    <location>
        <begin position="10"/>
        <end position="22"/>
    </location>
</feature>
<feature type="transmembrane region" description="Helical" evidence="2">
    <location>
        <begin position="1126"/>
        <end position="1149"/>
    </location>
</feature>
<feature type="transmembrane region" description="Helical" evidence="2">
    <location>
        <begin position="575"/>
        <end position="595"/>
    </location>
</feature>
<evidence type="ECO:0000256" key="2">
    <source>
        <dbReference type="SAM" id="Phobius"/>
    </source>
</evidence>
<gene>
    <name evidence="3" type="ORF">Fcan01_06345</name>
</gene>
<keyword evidence="2" id="KW-0472">Membrane</keyword>
<feature type="transmembrane region" description="Helical" evidence="2">
    <location>
        <begin position="665"/>
        <end position="683"/>
    </location>
</feature>
<reference evidence="3 4" key="1">
    <citation type="submission" date="2015-12" db="EMBL/GenBank/DDBJ databases">
        <title>The genome of Folsomia candida.</title>
        <authorList>
            <person name="Faddeeva A."/>
            <person name="Derks M.F."/>
            <person name="Anvar Y."/>
            <person name="Smit S."/>
            <person name="Van Straalen N."/>
            <person name="Roelofs D."/>
        </authorList>
    </citation>
    <scope>NUCLEOTIDE SEQUENCE [LARGE SCALE GENOMIC DNA]</scope>
    <source>
        <strain evidence="3 4">VU population</strain>
        <tissue evidence="3">Whole body</tissue>
    </source>
</reference>
<proteinExistence type="predicted"/>
<feature type="transmembrane region" description="Helical" evidence="2">
    <location>
        <begin position="633"/>
        <end position="653"/>
    </location>
</feature>
<keyword evidence="2" id="KW-1133">Transmembrane helix</keyword>
<dbReference type="Pfam" id="PF07690">
    <property type="entry name" value="MFS_1"/>
    <property type="match status" value="2"/>
</dbReference>